<dbReference type="RefSeq" id="XP_025513779.1">
    <property type="nucleotide sequence ID" value="XM_025665585.1"/>
</dbReference>
<evidence type="ECO:0000313" key="3">
    <source>
        <dbReference type="EMBL" id="RAH55857.1"/>
    </source>
</evidence>
<dbReference type="EMBL" id="KZ825067">
    <property type="protein sequence ID" value="RAH55857.1"/>
    <property type="molecule type" value="Genomic_DNA"/>
</dbReference>
<evidence type="ECO:0000313" key="4">
    <source>
        <dbReference type="Proteomes" id="UP000249526"/>
    </source>
</evidence>
<keyword evidence="2" id="KW-0812">Transmembrane</keyword>
<name>A0A8G1QZQ9_9EURO</name>
<dbReference type="Proteomes" id="UP000249526">
    <property type="component" value="Unassembled WGS sequence"/>
</dbReference>
<organism evidence="3 4">
    <name type="scientific">Aspergillus piperis CBS 112811</name>
    <dbReference type="NCBI Taxonomy" id="1448313"/>
    <lineage>
        <taxon>Eukaryota</taxon>
        <taxon>Fungi</taxon>
        <taxon>Dikarya</taxon>
        <taxon>Ascomycota</taxon>
        <taxon>Pezizomycotina</taxon>
        <taxon>Eurotiomycetes</taxon>
        <taxon>Eurotiomycetidae</taxon>
        <taxon>Eurotiales</taxon>
        <taxon>Aspergillaceae</taxon>
        <taxon>Aspergillus</taxon>
        <taxon>Aspergillus subgen. Circumdati</taxon>
    </lineage>
</organism>
<sequence>MESESILVILITLILCKKRKQNKKRRPRSSKQSSSQIKNQTGEVNSVTPGRPYYFFFFFFFFFFFPFSLFPFFHFPASARVPVSNSTFGTRSFGELQQDRLFPRPLGLVASYPRQLRRKESCDHKARMEKEKIKS</sequence>
<accession>A0A8G1QZQ9</accession>
<reference evidence="3 4" key="1">
    <citation type="submission" date="2018-02" db="EMBL/GenBank/DDBJ databases">
        <title>The genomes of Aspergillus section Nigri reveals drivers in fungal speciation.</title>
        <authorList>
            <consortium name="DOE Joint Genome Institute"/>
            <person name="Vesth T.C."/>
            <person name="Nybo J."/>
            <person name="Theobald S."/>
            <person name="Brandl J."/>
            <person name="Frisvad J.C."/>
            <person name="Nielsen K.F."/>
            <person name="Lyhne E.K."/>
            <person name="Kogle M.E."/>
            <person name="Kuo A."/>
            <person name="Riley R."/>
            <person name="Clum A."/>
            <person name="Nolan M."/>
            <person name="Lipzen A."/>
            <person name="Salamov A."/>
            <person name="Henrissat B."/>
            <person name="Wiebenga A."/>
            <person name="De vries R.P."/>
            <person name="Grigoriev I.V."/>
            <person name="Mortensen U.H."/>
            <person name="Andersen M.R."/>
            <person name="Baker S.E."/>
        </authorList>
    </citation>
    <scope>NUCLEOTIDE SEQUENCE [LARGE SCALE GENOMIC DNA]</scope>
    <source>
        <strain evidence="3 4">CBS 112811</strain>
    </source>
</reference>
<evidence type="ECO:0000256" key="2">
    <source>
        <dbReference type="SAM" id="Phobius"/>
    </source>
</evidence>
<protein>
    <submittedName>
        <fullName evidence="3">Uncharacterized protein</fullName>
    </submittedName>
</protein>
<keyword evidence="4" id="KW-1185">Reference proteome</keyword>
<feature type="compositionally biased region" description="Low complexity" evidence="1">
    <location>
        <begin position="30"/>
        <end position="40"/>
    </location>
</feature>
<dbReference type="AlphaFoldDB" id="A0A8G1QZQ9"/>
<gene>
    <name evidence="3" type="ORF">BO85DRAFT_67951</name>
</gene>
<keyword evidence="2" id="KW-1133">Transmembrane helix</keyword>
<feature type="transmembrane region" description="Helical" evidence="2">
    <location>
        <begin position="53"/>
        <end position="73"/>
    </location>
</feature>
<evidence type="ECO:0000256" key="1">
    <source>
        <dbReference type="SAM" id="MobiDB-lite"/>
    </source>
</evidence>
<proteinExistence type="predicted"/>
<keyword evidence="2" id="KW-0472">Membrane</keyword>
<feature type="region of interest" description="Disordered" evidence="1">
    <location>
        <begin position="21"/>
        <end position="49"/>
    </location>
</feature>
<dbReference type="GeneID" id="37168987"/>